<evidence type="ECO:0000313" key="5">
    <source>
        <dbReference type="EMBL" id="MBM7694547.1"/>
    </source>
</evidence>
<accession>A0ABS2QN04</accession>
<dbReference type="GO" id="GO:0004674">
    <property type="term" value="F:protein serine/threonine kinase activity"/>
    <property type="evidence" value="ECO:0007669"/>
    <property type="project" value="UniProtKB-EC"/>
</dbReference>
<keyword evidence="5" id="KW-0808">Transferase</keyword>
<dbReference type="PANTHER" id="PTHR44167:SF24">
    <property type="entry name" value="SERINE_THREONINE-PROTEIN KINASE CHK2"/>
    <property type="match status" value="1"/>
</dbReference>
<organism evidence="5 6">
    <name type="scientific">Peribacillus deserti</name>
    <dbReference type="NCBI Taxonomy" id="673318"/>
    <lineage>
        <taxon>Bacteria</taxon>
        <taxon>Bacillati</taxon>
        <taxon>Bacillota</taxon>
        <taxon>Bacilli</taxon>
        <taxon>Bacillales</taxon>
        <taxon>Bacillaceae</taxon>
        <taxon>Peribacillus</taxon>
    </lineage>
</organism>
<dbReference type="EC" id="2.7.11.1" evidence="5"/>
<name>A0ABS2QN04_9BACI</name>
<dbReference type="InterPro" id="IPR000719">
    <property type="entry name" value="Prot_kinase_dom"/>
</dbReference>
<proteinExistence type="predicted"/>
<dbReference type="PROSITE" id="PS50011">
    <property type="entry name" value="PROTEIN_KINASE_DOM"/>
    <property type="match status" value="1"/>
</dbReference>
<feature type="binding site" evidence="1">
    <location>
        <position position="55"/>
    </location>
    <ligand>
        <name>ATP</name>
        <dbReference type="ChEBI" id="CHEBI:30616"/>
    </ligand>
</feature>
<dbReference type="SMART" id="SM00220">
    <property type="entry name" value="S_TKc"/>
    <property type="match status" value="1"/>
</dbReference>
<feature type="compositionally biased region" description="Polar residues" evidence="2">
    <location>
        <begin position="271"/>
        <end position="287"/>
    </location>
</feature>
<evidence type="ECO:0000313" key="6">
    <source>
        <dbReference type="Proteomes" id="UP000823486"/>
    </source>
</evidence>
<dbReference type="PANTHER" id="PTHR44167">
    <property type="entry name" value="OVARIAN-SPECIFIC SERINE/THREONINE-PROTEIN KINASE LOK-RELATED"/>
    <property type="match status" value="1"/>
</dbReference>
<evidence type="ECO:0000256" key="3">
    <source>
        <dbReference type="SAM" id="Phobius"/>
    </source>
</evidence>
<keyword evidence="3" id="KW-1133">Transmembrane helix</keyword>
<evidence type="ECO:0000256" key="1">
    <source>
        <dbReference type="PROSITE-ProRule" id="PRU10141"/>
    </source>
</evidence>
<dbReference type="InterPro" id="IPR017441">
    <property type="entry name" value="Protein_kinase_ATP_BS"/>
</dbReference>
<comment type="caution">
    <text evidence="5">The sequence shown here is derived from an EMBL/GenBank/DDBJ whole genome shotgun (WGS) entry which is preliminary data.</text>
</comment>
<dbReference type="Gene3D" id="3.30.200.20">
    <property type="entry name" value="Phosphorylase Kinase, domain 1"/>
    <property type="match status" value="1"/>
</dbReference>
<keyword evidence="5" id="KW-0418">Kinase</keyword>
<reference evidence="5 6" key="1">
    <citation type="submission" date="2021-01" db="EMBL/GenBank/DDBJ databases">
        <title>Genomic Encyclopedia of Type Strains, Phase IV (KMG-IV): sequencing the most valuable type-strain genomes for metagenomic binning, comparative biology and taxonomic classification.</title>
        <authorList>
            <person name="Goeker M."/>
        </authorList>
    </citation>
    <scope>NUCLEOTIDE SEQUENCE [LARGE SCALE GENOMIC DNA]</scope>
    <source>
        <strain evidence="5 6">DSM 105482</strain>
    </source>
</reference>
<dbReference type="InterPro" id="IPR011009">
    <property type="entry name" value="Kinase-like_dom_sf"/>
</dbReference>
<dbReference type="PROSITE" id="PS00107">
    <property type="entry name" value="PROTEIN_KINASE_ATP"/>
    <property type="match status" value="1"/>
</dbReference>
<evidence type="ECO:0000256" key="2">
    <source>
        <dbReference type="SAM" id="MobiDB-lite"/>
    </source>
</evidence>
<dbReference type="Proteomes" id="UP000823486">
    <property type="component" value="Unassembled WGS sequence"/>
</dbReference>
<keyword evidence="6" id="KW-1185">Reference proteome</keyword>
<gene>
    <name evidence="5" type="ORF">JOC77_004010</name>
</gene>
<keyword evidence="3" id="KW-0812">Transmembrane</keyword>
<evidence type="ECO:0000259" key="4">
    <source>
        <dbReference type="PROSITE" id="PS50011"/>
    </source>
</evidence>
<sequence>MMMNNSLRNQCKARPGTVIKGKWYKNEYKVIKELGFGANGIVYLAECQGREVALKVSDNSMSISSEMNILKSFTKVQGSALGPSLLSVDDWVNQGVTLPFYVMEYIKGESYLDFLKYKGTSWAIVLILQLLKNLSLLHQSGWVFGDLKPENLIISSPSCQVRCVDVGGTTLVGRSIKEFTEFFDRGYWGLGSRKAEPSYDLFAVAMIFLNSYYPNRFTKKSEGYSQLSQAIKGKKELKMYEPVLEKALLGKYSTADEMRKELMAAANLNMDSSRQKQAPSRTSYQTPTRKRKKGKTKGGLLESMLLVVLISIVYMVYIYTKLL</sequence>
<feature type="domain" description="Protein kinase" evidence="4">
    <location>
        <begin position="28"/>
        <end position="323"/>
    </location>
</feature>
<keyword evidence="3" id="KW-0472">Membrane</keyword>
<protein>
    <submittedName>
        <fullName evidence="5">Serine/threonine-protein kinase</fullName>
        <ecNumber evidence="5">2.7.11.1</ecNumber>
    </submittedName>
</protein>
<feature type="region of interest" description="Disordered" evidence="2">
    <location>
        <begin position="271"/>
        <end position="295"/>
    </location>
</feature>
<dbReference type="Gene3D" id="1.10.510.10">
    <property type="entry name" value="Transferase(Phosphotransferase) domain 1"/>
    <property type="match status" value="1"/>
</dbReference>
<dbReference type="SUPFAM" id="SSF56112">
    <property type="entry name" value="Protein kinase-like (PK-like)"/>
    <property type="match status" value="1"/>
</dbReference>
<feature type="transmembrane region" description="Helical" evidence="3">
    <location>
        <begin position="299"/>
        <end position="320"/>
    </location>
</feature>
<keyword evidence="1" id="KW-0067">ATP-binding</keyword>
<keyword evidence="1" id="KW-0547">Nucleotide-binding</keyword>
<dbReference type="EMBL" id="JAFBFI010000027">
    <property type="protein sequence ID" value="MBM7694547.1"/>
    <property type="molecule type" value="Genomic_DNA"/>
</dbReference>
<dbReference type="Pfam" id="PF00069">
    <property type="entry name" value="Pkinase"/>
    <property type="match status" value="1"/>
</dbReference>